<evidence type="ECO:0000313" key="1">
    <source>
        <dbReference type="EMBL" id="MDO3398177.1"/>
    </source>
</evidence>
<name>A0ABT8U0P5_9ACTN</name>
<organism evidence="1 2">
    <name type="scientific">Nocardioides cremeus</name>
    <dbReference type="NCBI Taxonomy" id="3058044"/>
    <lineage>
        <taxon>Bacteria</taxon>
        <taxon>Bacillati</taxon>
        <taxon>Actinomycetota</taxon>
        <taxon>Actinomycetes</taxon>
        <taxon>Propionibacteriales</taxon>
        <taxon>Nocardioidaceae</taxon>
        <taxon>Nocardioides</taxon>
    </lineage>
</organism>
<keyword evidence="2" id="KW-1185">Reference proteome</keyword>
<accession>A0ABT8U0P5</accession>
<sequence length="93" mass="9863">QNSDANTGFPKLCIELWTNRLGLFGSADCVYVVLIKWGGAAAISGQEERTPSQIRGCTGVSLCRISALEIATQKGYVESKGDGCVENLLATPN</sequence>
<feature type="non-terminal residue" evidence="1">
    <location>
        <position position="1"/>
    </location>
</feature>
<protein>
    <submittedName>
        <fullName evidence="1">Uncharacterized protein</fullName>
    </submittedName>
</protein>
<comment type="caution">
    <text evidence="1">The sequence shown here is derived from an EMBL/GenBank/DDBJ whole genome shotgun (WGS) entry which is preliminary data.</text>
</comment>
<gene>
    <name evidence="1" type="ORF">QWJ41_20865</name>
</gene>
<dbReference type="EMBL" id="JAULSC010000106">
    <property type="protein sequence ID" value="MDO3398177.1"/>
    <property type="molecule type" value="Genomic_DNA"/>
</dbReference>
<dbReference type="RefSeq" id="WP_302710392.1">
    <property type="nucleotide sequence ID" value="NZ_JAULSC010000106.1"/>
</dbReference>
<reference evidence="1" key="1">
    <citation type="submission" date="2023-06" db="EMBL/GenBank/DDBJ databases">
        <title>Genome sequence of Nocardioides sp. SOB44.</title>
        <authorList>
            <person name="Zhang G."/>
        </authorList>
    </citation>
    <scope>NUCLEOTIDE SEQUENCE</scope>
    <source>
        <strain evidence="1">SOB44</strain>
    </source>
</reference>
<dbReference type="Proteomes" id="UP001168363">
    <property type="component" value="Unassembled WGS sequence"/>
</dbReference>
<proteinExistence type="predicted"/>
<evidence type="ECO:0000313" key="2">
    <source>
        <dbReference type="Proteomes" id="UP001168363"/>
    </source>
</evidence>